<evidence type="ECO:0008006" key="6">
    <source>
        <dbReference type="Google" id="ProtNLM"/>
    </source>
</evidence>
<keyword evidence="3" id="KW-0472">Membrane</keyword>
<feature type="transmembrane region" description="Helical" evidence="3">
    <location>
        <begin position="19"/>
        <end position="37"/>
    </location>
</feature>
<accession>A0A835MCW7</accession>
<keyword evidence="3" id="KW-1133">Transmembrane helix</keyword>
<feature type="compositionally biased region" description="Basic and acidic residues" evidence="2">
    <location>
        <begin position="321"/>
        <end position="340"/>
    </location>
</feature>
<dbReference type="OrthoDB" id="656845at2759"/>
<keyword evidence="3" id="KW-0812">Transmembrane</keyword>
<comment type="caution">
    <text evidence="4">The sequence shown here is derived from an EMBL/GenBank/DDBJ whole genome shotgun (WGS) entry which is preliminary data.</text>
</comment>
<sequence>MAAGGGHKGIGNGNRGRPYGLMLVLAFGAALLGVMVLHKFRERRIFNLLIKEKDRELMSLQLILQKERERSKEMKRKTEEMKVKIYTLRTQKMELDRRQLEMQSTIDSIKDEQKIMESSLEEKQNEIKMLREMSIDAEKGDLQMADLIGNLKQKEAEIENLKHHLEYPAKKWSVSTDDPSSPPINMTVYSNMVNKGSIQVEKSKEEEVQLHETANDGNGLDPTRGNGGNSTSTDLEKHGDTAIVENASESRVGIADSREVSEEEESQKLEGSRNGSSIGIDKDQEYENENSQGKRASGAVEENNTSNSTETIVSRIGRASETADARNDEKSRDREEHELNLDGQPGLGNFQGAEDHQENFRGGVKSEMVDKSRSRRQKRYHSVSRVRGKRGTVAARSRQLEKRNHGNYFAEKMRNRKFPSDDQDRLIYREEGRTSIDGKTEEITTVVGSSEAKSMEHQNHEDSKDLENKLGEDQTNQQMSEVHETMKRLPVAHDAKVLTDRSLDNQFSNIRSNDRKLSLDEDQQQARGTEARQNSSNMNNKENSDEHVKNISKHDRQEQMEDSDVELETNASAGDFYKEPVSDLDDEKEEYREETDESDF</sequence>
<name>A0A835MCW7_9ROSI</name>
<proteinExistence type="predicted"/>
<dbReference type="PANTHER" id="PTHR36143">
    <property type="entry name" value="OS08G0177500 PROTEIN"/>
    <property type="match status" value="1"/>
</dbReference>
<feature type="compositionally biased region" description="Basic and acidic residues" evidence="2">
    <location>
        <begin position="418"/>
        <end position="442"/>
    </location>
</feature>
<dbReference type="PANTHER" id="PTHR36143:SF4">
    <property type="entry name" value="OS08G0177500 PROTEIN"/>
    <property type="match status" value="1"/>
</dbReference>
<feature type="coiled-coil region" evidence="1">
    <location>
        <begin position="50"/>
        <end position="164"/>
    </location>
</feature>
<keyword evidence="5" id="KW-1185">Reference proteome</keyword>
<feature type="compositionally biased region" description="Polar residues" evidence="2">
    <location>
        <begin position="302"/>
        <end position="312"/>
    </location>
</feature>
<protein>
    <recommendedName>
        <fullName evidence="6">Micronuclear linker histone polyprotein-like protein</fullName>
    </recommendedName>
</protein>
<evidence type="ECO:0000256" key="1">
    <source>
        <dbReference type="SAM" id="Coils"/>
    </source>
</evidence>
<evidence type="ECO:0000256" key="3">
    <source>
        <dbReference type="SAM" id="Phobius"/>
    </source>
</evidence>
<feature type="compositionally biased region" description="Basic and acidic residues" evidence="2">
    <location>
        <begin position="256"/>
        <end position="271"/>
    </location>
</feature>
<organism evidence="4 5">
    <name type="scientific">Salix dunnii</name>
    <dbReference type="NCBI Taxonomy" id="1413687"/>
    <lineage>
        <taxon>Eukaryota</taxon>
        <taxon>Viridiplantae</taxon>
        <taxon>Streptophyta</taxon>
        <taxon>Embryophyta</taxon>
        <taxon>Tracheophyta</taxon>
        <taxon>Spermatophyta</taxon>
        <taxon>Magnoliopsida</taxon>
        <taxon>eudicotyledons</taxon>
        <taxon>Gunneridae</taxon>
        <taxon>Pentapetalae</taxon>
        <taxon>rosids</taxon>
        <taxon>fabids</taxon>
        <taxon>Malpighiales</taxon>
        <taxon>Salicaceae</taxon>
        <taxon>Saliceae</taxon>
        <taxon>Salix</taxon>
    </lineage>
</organism>
<feature type="compositionally biased region" description="Basic residues" evidence="2">
    <location>
        <begin position="373"/>
        <end position="390"/>
    </location>
</feature>
<evidence type="ECO:0000313" key="4">
    <source>
        <dbReference type="EMBL" id="KAF9661792.1"/>
    </source>
</evidence>
<dbReference type="Proteomes" id="UP000657918">
    <property type="component" value="Unassembled WGS sequence"/>
</dbReference>
<feature type="region of interest" description="Disordered" evidence="2">
    <location>
        <begin position="212"/>
        <end position="600"/>
    </location>
</feature>
<feature type="compositionally biased region" description="Basic and acidic residues" evidence="2">
    <location>
        <begin position="453"/>
        <end position="472"/>
    </location>
</feature>
<feature type="compositionally biased region" description="Basic and acidic residues" evidence="2">
    <location>
        <begin position="481"/>
        <end position="503"/>
    </location>
</feature>
<evidence type="ECO:0000256" key="2">
    <source>
        <dbReference type="SAM" id="MobiDB-lite"/>
    </source>
</evidence>
<dbReference type="EMBL" id="JADGMS010000019">
    <property type="protein sequence ID" value="KAF9661792.1"/>
    <property type="molecule type" value="Genomic_DNA"/>
</dbReference>
<keyword evidence="1" id="KW-0175">Coiled coil</keyword>
<feature type="compositionally biased region" description="Polar residues" evidence="2">
    <location>
        <begin position="525"/>
        <end position="541"/>
    </location>
</feature>
<gene>
    <name evidence="4" type="ORF">SADUNF_Sadunf19G0105500</name>
</gene>
<feature type="compositionally biased region" description="Acidic residues" evidence="2">
    <location>
        <begin position="582"/>
        <end position="600"/>
    </location>
</feature>
<evidence type="ECO:0000313" key="5">
    <source>
        <dbReference type="Proteomes" id="UP000657918"/>
    </source>
</evidence>
<feature type="compositionally biased region" description="Basic and acidic residues" evidence="2">
    <location>
        <begin position="542"/>
        <end position="559"/>
    </location>
</feature>
<reference evidence="4 5" key="1">
    <citation type="submission" date="2020-10" db="EMBL/GenBank/DDBJ databases">
        <title>Plant Genome Project.</title>
        <authorList>
            <person name="Zhang R.-G."/>
        </authorList>
    </citation>
    <scope>NUCLEOTIDE SEQUENCE [LARGE SCALE GENOMIC DNA]</scope>
    <source>
        <strain evidence="4">FAFU-HL-1</strain>
        <tissue evidence="4">Leaf</tissue>
    </source>
</reference>
<dbReference type="AlphaFoldDB" id="A0A835MCW7"/>